<sequence length="62" mass="6791">FVLYQSALPGWRAEKTEILLTCSLHPPLSPPCVPAALDCTASWVLLRPCQNPIWIVSSASLE</sequence>
<gene>
    <name evidence="1" type="ORF">XNOV1_A002939</name>
</gene>
<keyword evidence="2" id="KW-1185">Reference proteome</keyword>
<protein>
    <submittedName>
        <fullName evidence="1">Uncharacterized protein</fullName>
    </submittedName>
</protein>
<name>A0AAV1H9Z0_XYRNO</name>
<organism evidence="1 2">
    <name type="scientific">Xyrichtys novacula</name>
    <name type="common">Pearly razorfish</name>
    <name type="synonym">Hemipteronotus novacula</name>
    <dbReference type="NCBI Taxonomy" id="13765"/>
    <lineage>
        <taxon>Eukaryota</taxon>
        <taxon>Metazoa</taxon>
        <taxon>Chordata</taxon>
        <taxon>Craniata</taxon>
        <taxon>Vertebrata</taxon>
        <taxon>Euteleostomi</taxon>
        <taxon>Actinopterygii</taxon>
        <taxon>Neopterygii</taxon>
        <taxon>Teleostei</taxon>
        <taxon>Neoteleostei</taxon>
        <taxon>Acanthomorphata</taxon>
        <taxon>Eupercaria</taxon>
        <taxon>Labriformes</taxon>
        <taxon>Labridae</taxon>
        <taxon>Xyrichtys</taxon>
    </lineage>
</organism>
<evidence type="ECO:0000313" key="1">
    <source>
        <dbReference type="EMBL" id="CAJ1082199.1"/>
    </source>
</evidence>
<feature type="non-terminal residue" evidence="1">
    <location>
        <position position="1"/>
    </location>
</feature>
<feature type="non-terminal residue" evidence="1">
    <location>
        <position position="62"/>
    </location>
</feature>
<dbReference type="Proteomes" id="UP001178508">
    <property type="component" value="Chromosome 20"/>
</dbReference>
<accession>A0AAV1H9Z0</accession>
<dbReference type="AlphaFoldDB" id="A0AAV1H9Z0"/>
<dbReference type="EMBL" id="OY660883">
    <property type="protein sequence ID" value="CAJ1082199.1"/>
    <property type="molecule type" value="Genomic_DNA"/>
</dbReference>
<evidence type="ECO:0000313" key="2">
    <source>
        <dbReference type="Proteomes" id="UP001178508"/>
    </source>
</evidence>
<reference evidence="1" key="1">
    <citation type="submission" date="2023-08" db="EMBL/GenBank/DDBJ databases">
        <authorList>
            <person name="Alioto T."/>
            <person name="Alioto T."/>
            <person name="Gomez Garrido J."/>
        </authorList>
    </citation>
    <scope>NUCLEOTIDE SEQUENCE</scope>
</reference>
<proteinExistence type="predicted"/>